<organism evidence="2 3">
    <name type="scientific">Lentinula raphanica</name>
    <dbReference type="NCBI Taxonomy" id="153919"/>
    <lineage>
        <taxon>Eukaryota</taxon>
        <taxon>Fungi</taxon>
        <taxon>Dikarya</taxon>
        <taxon>Basidiomycota</taxon>
        <taxon>Agaricomycotina</taxon>
        <taxon>Agaricomycetes</taxon>
        <taxon>Agaricomycetidae</taxon>
        <taxon>Agaricales</taxon>
        <taxon>Marasmiineae</taxon>
        <taxon>Omphalotaceae</taxon>
        <taxon>Lentinula</taxon>
    </lineage>
</organism>
<dbReference type="InterPro" id="IPR003347">
    <property type="entry name" value="JmjC_dom"/>
</dbReference>
<dbReference type="SUPFAM" id="SSF51197">
    <property type="entry name" value="Clavaminate synthase-like"/>
    <property type="match status" value="1"/>
</dbReference>
<evidence type="ECO:0000313" key="2">
    <source>
        <dbReference type="EMBL" id="KAJ3839751.1"/>
    </source>
</evidence>
<feature type="domain" description="JmjC" evidence="1">
    <location>
        <begin position="137"/>
        <end position="303"/>
    </location>
</feature>
<dbReference type="Proteomes" id="UP001163846">
    <property type="component" value="Unassembled WGS sequence"/>
</dbReference>
<gene>
    <name evidence="2" type="ORF">F5878DRAFT_534996</name>
</gene>
<evidence type="ECO:0000313" key="3">
    <source>
        <dbReference type="Proteomes" id="UP001163846"/>
    </source>
</evidence>
<accession>A0AA38PBW7</accession>
<sequence length="482" mass="55371">MKPEVVHPSAKSPDQVFTCKGWTLDHLLSTHKNFHAAPRLEVSDATEDAIAVRDAEGLPFVIQGLQGLEGWKHELLNLEWLKINSPSNEITVRNIHNNVDTEMPFLEFLNKTRNIDPFVQDGERERLYGKDLETPLPWIDWLYEGKVVPSSLRPTTNNLSMYLPDSAKVDTLMNYIGTGDTFTPSHKDLCASHGHNLMCYTENGGSSFWFMTKRQDARKVADYFHDKLGHDIDHENHVTSIEDFANAPFPVYIVEQKMGDLVMVPRMSCHQVVNHGGLTVKMSWSRMSLKSIADSVYYELPLYRRVCRQETYRVRLTLYYTIRALYKKFTDQMQEHDTSIRSMTLESQARRLTQALRIFDDVLQNECVDNHESLPCYSSSESFESYPSCDFCGADIFQSFLECEHCHSDGDPCTICPGCYAEGRSCRCRLMQPKQYQPLKNILQERKKAIEGLQQYWKSGSAQGVEFAPITYVEFHDYSACS</sequence>
<dbReference type="Pfam" id="PF02373">
    <property type="entry name" value="JmjC"/>
    <property type="match status" value="1"/>
</dbReference>
<dbReference type="EMBL" id="MU806111">
    <property type="protein sequence ID" value="KAJ3839751.1"/>
    <property type="molecule type" value="Genomic_DNA"/>
</dbReference>
<name>A0AA38PBW7_9AGAR</name>
<evidence type="ECO:0000259" key="1">
    <source>
        <dbReference type="PROSITE" id="PS51184"/>
    </source>
</evidence>
<reference evidence="2" key="1">
    <citation type="submission" date="2022-08" db="EMBL/GenBank/DDBJ databases">
        <authorList>
            <consortium name="DOE Joint Genome Institute"/>
            <person name="Min B."/>
            <person name="Riley R."/>
            <person name="Sierra-Patev S."/>
            <person name="Naranjo-Ortiz M."/>
            <person name="Looney B."/>
            <person name="Konkel Z."/>
            <person name="Slot J.C."/>
            <person name="Sakamoto Y."/>
            <person name="Steenwyk J.L."/>
            <person name="Rokas A."/>
            <person name="Carro J."/>
            <person name="Camarero S."/>
            <person name="Ferreira P."/>
            <person name="Molpeceres G."/>
            <person name="Ruiz-Duenas F.J."/>
            <person name="Serrano A."/>
            <person name="Henrissat B."/>
            <person name="Drula E."/>
            <person name="Hughes K.W."/>
            <person name="Mata J.L."/>
            <person name="Ishikawa N.K."/>
            <person name="Vargas-Isla R."/>
            <person name="Ushijima S."/>
            <person name="Smith C.A."/>
            <person name="Ahrendt S."/>
            <person name="Andreopoulos W."/>
            <person name="He G."/>
            <person name="Labutti K."/>
            <person name="Lipzen A."/>
            <person name="Ng V."/>
            <person name="Sandor L."/>
            <person name="Barry K."/>
            <person name="Martinez A.T."/>
            <person name="Xiao Y."/>
            <person name="Gibbons J.G."/>
            <person name="Terashima K."/>
            <person name="Hibbett D.S."/>
            <person name="Grigoriev I.V."/>
        </authorList>
    </citation>
    <scope>NUCLEOTIDE SEQUENCE</scope>
    <source>
        <strain evidence="2">TFB9207</strain>
    </source>
</reference>
<comment type="caution">
    <text evidence="2">The sequence shown here is derived from an EMBL/GenBank/DDBJ whole genome shotgun (WGS) entry which is preliminary data.</text>
</comment>
<dbReference type="AlphaFoldDB" id="A0AA38PBW7"/>
<dbReference type="Gene3D" id="2.60.120.650">
    <property type="entry name" value="Cupin"/>
    <property type="match status" value="1"/>
</dbReference>
<protein>
    <recommendedName>
        <fullName evidence="1">JmjC domain-containing protein</fullName>
    </recommendedName>
</protein>
<dbReference type="SMART" id="SM00558">
    <property type="entry name" value="JmjC"/>
    <property type="match status" value="1"/>
</dbReference>
<proteinExistence type="predicted"/>
<dbReference type="PROSITE" id="PS51184">
    <property type="entry name" value="JMJC"/>
    <property type="match status" value="1"/>
</dbReference>
<keyword evidence="3" id="KW-1185">Reference proteome</keyword>